<dbReference type="EMBL" id="CVQH01021450">
    <property type="protein sequence ID" value="CRK30658.1"/>
    <property type="molecule type" value="Genomic_DNA"/>
</dbReference>
<reference evidence="1 2" key="1">
    <citation type="submission" date="2015-05" db="EMBL/GenBank/DDBJ databases">
        <authorList>
            <person name="Wang D.B."/>
            <person name="Wang M."/>
        </authorList>
    </citation>
    <scope>NUCLEOTIDE SEQUENCE [LARGE SCALE GENOMIC DNA]</scope>
    <source>
        <strain evidence="1">VL1</strain>
    </source>
</reference>
<evidence type="ECO:0000313" key="1">
    <source>
        <dbReference type="EMBL" id="CRK30658.1"/>
    </source>
</evidence>
<feature type="non-terminal residue" evidence="1">
    <location>
        <position position="1"/>
    </location>
</feature>
<sequence length="13" mass="1522">RPRDPIRDPASEL</sequence>
<keyword evidence="2" id="KW-1185">Reference proteome</keyword>
<name>A0A0G4M8P9_VERLO</name>
<proteinExistence type="predicted"/>
<gene>
    <name evidence="1" type="ORF">BN1708_018520</name>
</gene>
<protein>
    <submittedName>
        <fullName evidence="1">Uncharacterized protein</fullName>
    </submittedName>
</protein>
<evidence type="ECO:0000313" key="2">
    <source>
        <dbReference type="Proteomes" id="UP000044602"/>
    </source>
</evidence>
<accession>A0A0G4M8P9</accession>
<dbReference type="Proteomes" id="UP000044602">
    <property type="component" value="Unassembled WGS sequence"/>
</dbReference>
<organism evidence="1 2">
    <name type="scientific">Verticillium longisporum</name>
    <name type="common">Verticillium dahliae var. longisporum</name>
    <dbReference type="NCBI Taxonomy" id="100787"/>
    <lineage>
        <taxon>Eukaryota</taxon>
        <taxon>Fungi</taxon>
        <taxon>Dikarya</taxon>
        <taxon>Ascomycota</taxon>
        <taxon>Pezizomycotina</taxon>
        <taxon>Sordariomycetes</taxon>
        <taxon>Hypocreomycetidae</taxon>
        <taxon>Glomerellales</taxon>
        <taxon>Plectosphaerellaceae</taxon>
        <taxon>Verticillium</taxon>
    </lineage>
</organism>